<feature type="compositionally biased region" description="Polar residues" evidence="2">
    <location>
        <begin position="1"/>
        <end position="20"/>
    </location>
</feature>
<feature type="compositionally biased region" description="Low complexity" evidence="2">
    <location>
        <begin position="317"/>
        <end position="329"/>
    </location>
</feature>
<feature type="coiled-coil region" evidence="1">
    <location>
        <begin position="976"/>
        <end position="1007"/>
    </location>
</feature>
<proteinExistence type="predicted"/>
<feature type="region of interest" description="Disordered" evidence="2">
    <location>
        <begin position="186"/>
        <end position="214"/>
    </location>
</feature>
<accession>A0AAN8K0P1</accession>
<feature type="region of interest" description="Disordered" evidence="2">
    <location>
        <begin position="847"/>
        <end position="913"/>
    </location>
</feature>
<feature type="region of interest" description="Disordered" evidence="2">
    <location>
        <begin position="448"/>
        <end position="521"/>
    </location>
</feature>
<feature type="compositionally biased region" description="Basic and acidic residues" evidence="2">
    <location>
        <begin position="569"/>
        <end position="586"/>
    </location>
</feature>
<feature type="compositionally biased region" description="Pro residues" evidence="2">
    <location>
        <begin position="30"/>
        <end position="39"/>
    </location>
</feature>
<feature type="region of interest" description="Disordered" evidence="2">
    <location>
        <begin position="788"/>
        <end position="822"/>
    </location>
</feature>
<evidence type="ECO:0000256" key="2">
    <source>
        <dbReference type="SAM" id="MobiDB-lite"/>
    </source>
</evidence>
<feature type="region of interest" description="Disordered" evidence="2">
    <location>
        <begin position="1"/>
        <end position="42"/>
    </location>
</feature>
<feature type="compositionally biased region" description="Basic and acidic residues" evidence="2">
    <location>
        <begin position="478"/>
        <end position="511"/>
    </location>
</feature>
<feature type="region of interest" description="Disordered" evidence="2">
    <location>
        <begin position="317"/>
        <end position="433"/>
    </location>
</feature>
<evidence type="ECO:0000313" key="4">
    <source>
        <dbReference type="Proteomes" id="UP001347796"/>
    </source>
</evidence>
<feature type="compositionally biased region" description="Polar residues" evidence="2">
    <location>
        <begin position="859"/>
        <end position="880"/>
    </location>
</feature>
<feature type="compositionally biased region" description="Basic and acidic residues" evidence="2">
    <location>
        <begin position="448"/>
        <end position="469"/>
    </location>
</feature>
<feature type="compositionally biased region" description="Polar residues" evidence="2">
    <location>
        <begin position="127"/>
        <end position="142"/>
    </location>
</feature>
<feature type="region of interest" description="Disordered" evidence="2">
    <location>
        <begin position="938"/>
        <end position="969"/>
    </location>
</feature>
<feature type="region of interest" description="Disordered" evidence="2">
    <location>
        <begin position="683"/>
        <end position="704"/>
    </location>
</feature>
<dbReference type="EMBL" id="JAZGQO010000002">
    <property type="protein sequence ID" value="KAK6190298.1"/>
    <property type="molecule type" value="Genomic_DNA"/>
</dbReference>
<keyword evidence="1" id="KW-0175">Coiled coil</keyword>
<dbReference type="Proteomes" id="UP001347796">
    <property type="component" value="Unassembled WGS sequence"/>
</dbReference>
<gene>
    <name evidence="3" type="ORF">SNE40_002202</name>
</gene>
<sequence>MGQNSSSQLDLSTNPAVTRSESVKTKGPPKRPAAPPQPKIPNYVVEGNKVLPGNIPLDGRSNLRPVSQELSKFMPEIADIYKPEDPDEGFAIDFDVDKENQQDNTQKTPIKQNLDGPIVTPDKKLQISKSPNGVSTPQNSKFINGDNGYCNGDSGNNDSGIFDNDITINGMEIPNGKVINSLSHTRTNSLDRNGKIKGHRRQQSTTTSLLNNESTIFEDPREHLYNEWRKDPYSNSLPSGSSLPVKSNFEMDESFNLTYAQLAEARRKSTLEELERRTGKKISDLSNDLAVQSNAKPSPFDHYNYMPSMKTKSFSVASSTSTASSSDTGVSKRKKKRAPQPPNQNGIVEPPVDYDLDFQTNSIPRTKRQLSTDSSYSTASNGSTPSSTPRKKGPAPTPSGLSPRTNGVTKITVSRSNSFKSPPVVPKPARQLSELELRLQSVRDQVEEKIEKGLTEDADTHADNEREEKEENGEEEEQKQTEEQNEKEEQKEKEQNVKEAQKEKEEQRDEVVSMSTDTISTMSDNISLYSVESRTKSDTNSVQMEEVKPKLDVSIEAEKEVVDKIEKVVPEVEHHSSNTEEVKPKETITTVKKPVKETNQKKLSSLLQHDIILAAQARGSRIVKQTTPVPSKPKDEQSVFKEQLSKALNDRDDRMKRSQSIDELMSKTRFQAQIGRVVVSQKEPEASEYTEPPTRSLSVTSPVKIPPKVAPKKVKSLSSINNLGTSTQTVNVEQTGSIVKSQSSDFSKDWTPEDDLGSDEDMTDQVFYSHQRTTSEGFKSQIIPGKVQDLKTGSLQRPDKKNRKFKQPVAVPDDANKYGSIRKLKKTVHKGVKNAFGSLSRASGKLLRRQRNSDLGDYQTDQTNWRLSSTNVSQSYPTANSSQHSDSEDSDSGGMGVEDIRFDLPDDPPATEQDVKNLKRAGVAYVSGHGQIVVLPDFNSTAPGDEEENNEGRAPKINRRKKKKLSYESTVRQQERQQWEEQIAEQIKQKELEIERERVKQMEMELEYRRLRDLSSQEKLQKLQTEQMQQQMQALQSQQGIGVPPTHHTSLHNFLPPSTTYNPILTSNIPQQPVLGINYNTSQQTMTSMPNNFTSSDMNQMGDYMRMMGVSPPSTSQQWAYLLNSVNPSSPIRSRHTQSMFLAPGPDLSMLFGGKTMDDSQIHQKQPMMNHISNGPVRMHGSEMSLNGQMSLEKKRLIDIMSNGRSTQMELDHATIGTLLTDFHQGPQNVKSKSKKEKRSENSGEQRANPVYYSSDEDVDDQLSPAKTNQGIVRVQVEDNREMPVPSMMAPTSGQIVYDDAGFKTVIFNPACPSLSPRDLDDSSSGADR</sequence>
<reference evidence="3 4" key="1">
    <citation type="submission" date="2024-01" db="EMBL/GenBank/DDBJ databases">
        <title>The genome of the rayed Mediterranean limpet Patella caerulea (Linnaeus, 1758).</title>
        <authorList>
            <person name="Anh-Thu Weber A."/>
            <person name="Halstead-Nussloch G."/>
        </authorList>
    </citation>
    <scope>NUCLEOTIDE SEQUENCE [LARGE SCALE GENOMIC DNA]</scope>
    <source>
        <strain evidence="3">AATW-2023a</strain>
        <tissue evidence="3">Whole specimen</tissue>
    </source>
</reference>
<feature type="compositionally biased region" description="Low complexity" evidence="2">
    <location>
        <begin position="204"/>
        <end position="214"/>
    </location>
</feature>
<feature type="region of interest" description="Disordered" evidence="2">
    <location>
        <begin position="1220"/>
        <end position="1269"/>
    </location>
</feature>
<feature type="region of interest" description="Disordered" evidence="2">
    <location>
        <begin position="569"/>
        <end position="589"/>
    </location>
</feature>
<name>A0AAN8K0P1_PATCE</name>
<protein>
    <submittedName>
        <fullName evidence="3">Uncharacterized protein</fullName>
    </submittedName>
</protein>
<evidence type="ECO:0000313" key="3">
    <source>
        <dbReference type="EMBL" id="KAK6190298.1"/>
    </source>
</evidence>
<organism evidence="3 4">
    <name type="scientific">Patella caerulea</name>
    <name type="common">Rayed Mediterranean limpet</name>
    <dbReference type="NCBI Taxonomy" id="87958"/>
    <lineage>
        <taxon>Eukaryota</taxon>
        <taxon>Metazoa</taxon>
        <taxon>Spiralia</taxon>
        <taxon>Lophotrochozoa</taxon>
        <taxon>Mollusca</taxon>
        <taxon>Gastropoda</taxon>
        <taxon>Patellogastropoda</taxon>
        <taxon>Patelloidea</taxon>
        <taxon>Patellidae</taxon>
        <taxon>Patella</taxon>
    </lineage>
</organism>
<feature type="region of interest" description="Disordered" evidence="2">
    <location>
        <begin position="124"/>
        <end position="147"/>
    </location>
</feature>
<keyword evidence="4" id="KW-1185">Reference proteome</keyword>
<feature type="compositionally biased region" description="Polar residues" evidence="2">
    <location>
        <begin position="358"/>
        <end position="388"/>
    </location>
</feature>
<comment type="caution">
    <text evidence="3">The sequence shown here is derived from an EMBL/GenBank/DDBJ whole genome shotgun (WGS) entry which is preliminary data.</text>
</comment>
<feature type="compositionally biased region" description="Polar residues" evidence="2">
    <location>
        <begin position="399"/>
        <end position="420"/>
    </location>
</feature>
<evidence type="ECO:0000256" key="1">
    <source>
        <dbReference type="SAM" id="Coils"/>
    </source>
</evidence>